<name>A0ABR2EXY2_9ROSI</name>
<keyword evidence="2" id="KW-0479">Metal-binding</keyword>
<sequence length="144" mass="15674">MAVLVLVIVAGLLALVFGLSLALSKWNEIRYSTRKGLPPGTMGWPILGETAGFLKSGPSFMRKQRAKYGNLFKTHILGCPTVVCMDTELNRYILFNEGKGLIPGYPESMLNILGRRNIAAVDGVAHKRIRGSMVSLVGPLAMKD</sequence>
<dbReference type="PANTHER" id="PTHR24286">
    <property type="entry name" value="CYTOCHROME P450 26"/>
    <property type="match status" value="1"/>
</dbReference>
<dbReference type="Proteomes" id="UP001472677">
    <property type="component" value="Unassembled WGS sequence"/>
</dbReference>
<dbReference type="Gene3D" id="1.10.630.10">
    <property type="entry name" value="Cytochrome P450"/>
    <property type="match status" value="1"/>
</dbReference>
<evidence type="ECO:0000313" key="4">
    <source>
        <dbReference type="EMBL" id="KAK8567369.1"/>
    </source>
</evidence>
<accession>A0ABR2EXY2</accession>
<comment type="caution">
    <text evidence="4">The sequence shown here is derived from an EMBL/GenBank/DDBJ whole genome shotgun (WGS) entry which is preliminary data.</text>
</comment>
<protein>
    <submittedName>
        <fullName evidence="4">Uncharacterized protein</fullName>
    </submittedName>
</protein>
<evidence type="ECO:0000313" key="5">
    <source>
        <dbReference type="Proteomes" id="UP001472677"/>
    </source>
</evidence>
<evidence type="ECO:0000256" key="3">
    <source>
        <dbReference type="ARBA" id="ARBA00023004"/>
    </source>
</evidence>
<comment type="similarity">
    <text evidence="1">Belongs to the cytochrome P450 family.</text>
</comment>
<proteinExistence type="inferred from homology"/>
<evidence type="ECO:0000256" key="1">
    <source>
        <dbReference type="ARBA" id="ARBA00010617"/>
    </source>
</evidence>
<evidence type="ECO:0000256" key="2">
    <source>
        <dbReference type="ARBA" id="ARBA00022723"/>
    </source>
</evidence>
<keyword evidence="5" id="KW-1185">Reference proteome</keyword>
<keyword evidence="3" id="KW-0408">Iron</keyword>
<dbReference type="EMBL" id="JBBPBM010000009">
    <property type="protein sequence ID" value="KAK8567369.1"/>
    <property type="molecule type" value="Genomic_DNA"/>
</dbReference>
<gene>
    <name evidence="4" type="ORF">V6N12_005959</name>
</gene>
<dbReference type="InterPro" id="IPR036396">
    <property type="entry name" value="Cyt_P450_sf"/>
</dbReference>
<organism evidence="4 5">
    <name type="scientific">Hibiscus sabdariffa</name>
    <name type="common">roselle</name>
    <dbReference type="NCBI Taxonomy" id="183260"/>
    <lineage>
        <taxon>Eukaryota</taxon>
        <taxon>Viridiplantae</taxon>
        <taxon>Streptophyta</taxon>
        <taxon>Embryophyta</taxon>
        <taxon>Tracheophyta</taxon>
        <taxon>Spermatophyta</taxon>
        <taxon>Magnoliopsida</taxon>
        <taxon>eudicotyledons</taxon>
        <taxon>Gunneridae</taxon>
        <taxon>Pentapetalae</taxon>
        <taxon>rosids</taxon>
        <taxon>malvids</taxon>
        <taxon>Malvales</taxon>
        <taxon>Malvaceae</taxon>
        <taxon>Malvoideae</taxon>
        <taxon>Hibiscus</taxon>
    </lineage>
</organism>
<reference evidence="4 5" key="1">
    <citation type="journal article" date="2024" name="G3 (Bethesda)">
        <title>Genome assembly of Hibiscus sabdariffa L. provides insights into metabolisms of medicinal natural products.</title>
        <authorList>
            <person name="Kim T."/>
        </authorList>
    </citation>
    <scope>NUCLEOTIDE SEQUENCE [LARGE SCALE GENOMIC DNA]</scope>
    <source>
        <strain evidence="4">TK-2024</strain>
        <tissue evidence="4">Old leaves</tissue>
    </source>
</reference>
<dbReference type="SUPFAM" id="SSF48264">
    <property type="entry name" value="Cytochrome P450"/>
    <property type="match status" value="1"/>
</dbReference>
<dbReference type="PANTHER" id="PTHR24286:SF105">
    <property type="entry name" value="CYTOCHROME P450 85A-LIKE"/>
    <property type="match status" value="1"/>
</dbReference>